<evidence type="ECO:0000313" key="1">
    <source>
        <dbReference type="EMBL" id="QNE17010.1"/>
    </source>
</evidence>
<dbReference type="EMBL" id="CP043661">
    <property type="protein sequence ID" value="QNE17010.1"/>
    <property type="molecule type" value="Genomic_DNA"/>
</dbReference>
<gene>
    <name evidence="1" type="ORF">F1D05_02650</name>
</gene>
<reference evidence="1 2" key="2">
    <citation type="journal article" date="2020" name="Microbiol. Resour. Announc.">
        <title>Antarctic desert soil bacteria exhibit high novel natural product potential, evaluated through long-read genome sequencing and comparative genomics.</title>
        <authorList>
            <person name="Benaud N."/>
            <person name="Edwards R.J."/>
            <person name="Amos T.G."/>
            <person name="D'Agostino P.M."/>
            <person name="Gutierrez-Chavez C."/>
            <person name="Montgomery K."/>
            <person name="Nicetic I."/>
            <person name="Ferrari B.C."/>
        </authorList>
    </citation>
    <scope>NUCLEOTIDE SEQUENCE [LARGE SCALE GENOMIC DNA]</scope>
    <source>
        <strain evidence="1 2">SPB151</strain>
    </source>
</reference>
<dbReference type="RefSeq" id="WP_185445845.1">
    <property type="nucleotide sequence ID" value="NZ_CP043661.1"/>
</dbReference>
<organism evidence="1 2">
    <name type="scientific">Kribbella qitaiheensis</name>
    <dbReference type="NCBI Taxonomy" id="1544730"/>
    <lineage>
        <taxon>Bacteria</taxon>
        <taxon>Bacillati</taxon>
        <taxon>Actinomycetota</taxon>
        <taxon>Actinomycetes</taxon>
        <taxon>Propionibacteriales</taxon>
        <taxon>Kribbellaceae</taxon>
        <taxon>Kribbella</taxon>
    </lineage>
</organism>
<keyword evidence="2" id="KW-1185">Reference proteome</keyword>
<sequence length="255" mass="28069">MDFATVRDRLLVPWAGSDLLRRRQLAAWALSTAVDQGAEASVRGLLRDWADGSVAKRWTTTRTVSVLADLLGRSAIGLIHTIARQPAQDERLARELVQTVADLLTGPVALQTLGTLTNWATAGNPCRPLAFRAFLRAADRRESSRAASRPILLRLAASNRAAWAYHSELWRTMLNDTKDNKDARQCLARWVVLAGGDQDLETQLGRLFSGLARSPNESARLDHLLRYLPATAPATALPVAERLRERLPVPSIADL</sequence>
<reference evidence="2" key="1">
    <citation type="submission" date="2019-09" db="EMBL/GenBank/DDBJ databases">
        <title>Antimicrobial potential of Antarctic Bacteria.</title>
        <authorList>
            <person name="Benaud N."/>
            <person name="Edwards R.J."/>
            <person name="Ferrari B.C."/>
        </authorList>
    </citation>
    <scope>NUCLEOTIDE SEQUENCE [LARGE SCALE GENOMIC DNA]</scope>
    <source>
        <strain evidence="2">SPB151</strain>
    </source>
</reference>
<dbReference type="Proteomes" id="UP000515563">
    <property type="component" value="Chromosome"/>
</dbReference>
<evidence type="ECO:0000313" key="2">
    <source>
        <dbReference type="Proteomes" id="UP000515563"/>
    </source>
</evidence>
<dbReference type="KEGG" id="kqi:F1D05_02650"/>
<accession>A0A7G6WSP5</accession>
<protein>
    <recommendedName>
        <fullName evidence="3">HEAT repeat domain-containing protein</fullName>
    </recommendedName>
</protein>
<dbReference type="AlphaFoldDB" id="A0A7G6WSP5"/>
<name>A0A7G6WSP5_9ACTN</name>
<evidence type="ECO:0008006" key="3">
    <source>
        <dbReference type="Google" id="ProtNLM"/>
    </source>
</evidence>
<proteinExistence type="predicted"/>